<evidence type="ECO:0000256" key="1">
    <source>
        <dbReference type="SAM" id="MobiDB-lite"/>
    </source>
</evidence>
<sequence>MGDFFWPKDDDSLDAEKIRRANNASLTDMGDIINRTYESGRKEIGEMDLSDSEKKDAISELKKLSNNALDSASKAVNPFVSGRTRLSTSQKTGSAADRAASDRAKVDNYMKSLRKKSGDNAKRKASVSLAQQLQKAQSEGKMEVIVNGKRYYRKSKRGSWYA</sequence>
<name>A0A8S5TA19_9CAUD</name>
<accession>A0A8S5TA19</accession>
<proteinExistence type="predicted"/>
<feature type="region of interest" description="Disordered" evidence="1">
    <location>
        <begin position="82"/>
        <end position="108"/>
    </location>
</feature>
<feature type="compositionally biased region" description="Basic and acidic residues" evidence="1">
    <location>
        <begin position="99"/>
        <end position="108"/>
    </location>
</feature>
<dbReference type="EMBL" id="BK032772">
    <property type="protein sequence ID" value="DAF59594.1"/>
    <property type="molecule type" value="Genomic_DNA"/>
</dbReference>
<organism evidence="2">
    <name type="scientific">Siphoviridae sp. ctmIh35</name>
    <dbReference type="NCBI Taxonomy" id="2827932"/>
    <lineage>
        <taxon>Viruses</taxon>
        <taxon>Duplodnaviria</taxon>
        <taxon>Heunggongvirae</taxon>
        <taxon>Uroviricota</taxon>
        <taxon>Caudoviricetes</taxon>
    </lineage>
</organism>
<reference evidence="2" key="1">
    <citation type="journal article" date="2021" name="Proc. Natl. Acad. Sci. U.S.A.">
        <title>A Catalog of Tens of Thousands of Viruses from Human Metagenomes Reveals Hidden Associations with Chronic Diseases.</title>
        <authorList>
            <person name="Tisza M.J."/>
            <person name="Buck C.B."/>
        </authorList>
    </citation>
    <scope>NUCLEOTIDE SEQUENCE</scope>
    <source>
        <strain evidence="2">CtmIh35</strain>
    </source>
</reference>
<evidence type="ECO:0000313" key="2">
    <source>
        <dbReference type="EMBL" id="DAF59594.1"/>
    </source>
</evidence>
<feature type="compositionally biased region" description="Polar residues" evidence="1">
    <location>
        <begin position="84"/>
        <end position="93"/>
    </location>
</feature>
<protein>
    <submittedName>
        <fullName evidence="2">Uncharacterized protein</fullName>
    </submittedName>
</protein>